<dbReference type="Proteomes" id="UP000002068">
    <property type="component" value="Chromosome"/>
</dbReference>
<accession>A0A0H3N5Q5</accession>
<dbReference type="HOGENOM" id="CLU_1453159_0_0_9"/>
<evidence type="ECO:0000313" key="2">
    <source>
        <dbReference type="EMBL" id="CBA62093.1"/>
    </source>
</evidence>
<reference evidence="2 3" key="1">
    <citation type="journal article" date="2009" name="Genome Biol.">
        <title>Comparative genome and phenotypic analysis of Clostridium difficile 027 strains provides insight into the evolution of a hypervirulent bacterium.</title>
        <authorList>
            <person name="Stabler R.A."/>
            <person name="He M."/>
            <person name="Dawson L."/>
            <person name="Martin M."/>
            <person name="Valiente E."/>
            <person name="Corton C."/>
            <person name="Lawley T.D."/>
            <person name="Sebaihia M."/>
            <person name="Quail M.A."/>
            <person name="Rose G."/>
            <person name="Gerding D.N."/>
            <person name="Gibert M."/>
            <person name="Popoff M.R."/>
            <person name="Parkhill J."/>
            <person name="Dougan G."/>
            <person name="Wren B.W."/>
        </authorList>
    </citation>
    <scope>NUCLEOTIDE SEQUENCE [LARGE SCALE GENOMIC DNA]</scope>
    <source>
        <strain evidence="2 3">CD196</strain>
    </source>
</reference>
<dbReference type="AlphaFoldDB" id="A0A0H3N5Q5"/>
<protein>
    <submittedName>
        <fullName evidence="2">Uncharacterized protein</fullName>
    </submittedName>
</protein>
<feature type="signal peptide" evidence="1">
    <location>
        <begin position="1"/>
        <end position="31"/>
    </location>
</feature>
<dbReference type="KEGG" id="cdc:CD196_1100"/>
<feature type="chain" id="PRO_5002616504" evidence="1">
    <location>
        <begin position="32"/>
        <end position="189"/>
    </location>
</feature>
<organism evidence="2 3">
    <name type="scientific">Clostridioides difficile (strain CD196)</name>
    <name type="common">Peptoclostridium difficile</name>
    <dbReference type="NCBI Taxonomy" id="645462"/>
    <lineage>
        <taxon>Bacteria</taxon>
        <taxon>Bacillati</taxon>
        <taxon>Bacillota</taxon>
        <taxon>Clostridia</taxon>
        <taxon>Peptostreptococcales</taxon>
        <taxon>Peptostreptococcaceae</taxon>
        <taxon>Clostridioides</taxon>
    </lineage>
</organism>
<dbReference type="RefSeq" id="WP_009889008.1">
    <property type="nucleotide sequence ID" value="NC_013315.1"/>
</dbReference>
<gene>
    <name evidence="2" type="ordered locus">CD196_1100</name>
</gene>
<name>A0A0H3N5Q5_CLODC</name>
<sequence length="189" mass="20420">MKLRNPKIKKLLSVALLAALIGIPIGQTANAMEISNNVPSYIENNPTTIEDLEINDSQLPKPGTVTYIDINKLIKNLKENGIDTTLIENELYYRKAGTNKIVWTKTGFDLYLSKGVALTLAGAGTGVAGLLAGAIPGIGQYLAAAIVGAITMHLGSNITSGKIFKFKKMRYNKGGAYVTKYYLQSVRNQ</sequence>
<keyword evidence="1" id="KW-0732">Signal</keyword>
<proteinExistence type="predicted"/>
<dbReference type="EMBL" id="FN538970">
    <property type="protein sequence ID" value="CBA62093.1"/>
    <property type="molecule type" value="Genomic_DNA"/>
</dbReference>
<evidence type="ECO:0000313" key="3">
    <source>
        <dbReference type="Proteomes" id="UP000002068"/>
    </source>
</evidence>
<evidence type="ECO:0000256" key="1">
    <source>
        <dbReference type="SAM" id="SignalP"/>
    </source>
</evidence>